<comment type="caution">
    <text evidence="5">The sequence shown here is derived from an EMBL/GenBank/DDBJ whole genome shotgun (WGS) entry which is preliminary data.</text>
</comment>
<accession>A0A0J9EW32</accession>
<evidence type="ECO:0000313" key="6">
    <source>
        <dbReference type="Proteomes" id="UP000037392"/>
    </source>
</evidence>
<dbReference type="InterPro" id="IPR009057">
    <property type="entry name" value="Homeodomain-like_sf"/>
</dbReference>
<dbReference type="PROSITE" id="PS01124">
    <property type="entry name" value="HTH_ARAC_FAMILY_2"/>
    <property type="match status" value="1"/>
</dbReference>
<dbReference type="PRINTS" id="PR00032">
    <property type="entry name" value="HTHARAC"/>
</dbReference>
<dbReference type="Gene3D" id="1.10.10.60">
    <property type="entry name" value="Homeodomain-like"/>
    <property type="match status" value="2"/>
</dbReference>
<gene>
    <name evidence="5" type="ORF">HMPREF9470_02105</name>
</gene>
<dbReference type="RefSeq" id="WP_048929806.1">
    <property type="nucleotide sequence ID" value="NZ_KQ235877.1"/>
</dbReference>
<proteinExistence type="predicted"/>
<dbReference type="PANTHER" id="PTHR47504">
    <property type="entry name" value="RIGHT ORIGIN-BINDING PROTEIN"/>
    <property type="match status" value="1"/>
</dbReference>
<dbReference type="OrthoDB" id="9782503at2"/>
<dbReference type="InterPro" id="IPR029441">
    <property type="entry name" value="Cass2"/>
</dbReference>
<keyword evidence="1" id="KW-0805">Transcription regulation</keyword>
<dbReference type="GeneID" id="93161955"/>
<dbReference type="PANTHER" id="PTHR47504:SF5">
    <property type="entry name" value="RIGHT ORIGIN-BINDING PROTEIN"/>
    <property type="match status" value="1"/>
</dbReference>
<dbReference type="InterPro" id="IPR050959">
    <property type="entry name" value="MarA-like"/>
</dbReference>
<dbReference type="InterPro" id="IPR020449">
    <property type="entry name" value="Tscrpt_reg_AraC-type_HTH"/>
</dbReference>
<dbReference type="Pfam" id="PF14526">
    <property type="entry name" value="Cass2"/>
    <property type="match status" value="1"/>
</dbReference>
<dbReference type="Proteomes" id="UP000037392">
    <property type="component" value="Unassembled WGS sequence"/>
</dbReference>
<reference evidence="5 6" key="1">
    <citation type="submission" date="2011-04" db="EMBL/GenBank/DDBJ databases">
        <title>The Genome Sequence of Clostridium citroniae WAL-19142.</title>
        <authorList>
            <consortium name="The Broad Institute Genome Sequencing Platform"/>
            <person name="Earl A."/>
            <person name="Ward D."/>
            <person name="Feldgarden M."/>
            <person name="Gevers D."/>
            <person name="Warren Y.A."/>
            <person name="Tyrrell K.L."/>
            <person name="Citron D.M."/>
            <person name="Goldstein E.J."/>
            <person name="Daigneault M."/>
            <person name="Allen-Vercoe E."/>
            <person name="Young S.K."/>
            <person name="Zeng Q."/>
            <person name="Gargeya S."/>
            <person name="Fitzgerald M."/>
            <person name="Haas B."/>
            <person name="Abouelleil A."/>
            <person name="Alvarado L."/>
            <person name="Arachchi H.M."/>
            <person name="Berlin A."/>
            <person name="Brown A."/>
            <person name="Chapman S.B."/>
            <person name="Chen Z."/>
            <person name="Dunbar C."/>
            <person name="Freedman E."/>
            <person name="Gearin G."/>
            <person name="Gellesch M."/>
            <person name="Goldberg J."/>
            <person name="Griggs A."/>
            <person name="Gujja S."/>
            <person name="Heilman E.R."/>
            <person name="Heiman D."/>
            <person name="Howarth C."/>
            <person name="Larson L."/>
            <person name="Lui A."/>
            <person name="MacDonald P.J."/>
            <person name="Mehta T."/>
            <person name="Montmayeur A."/>
            <person name="Murphy C."/>
            <person name="Neiman D."/>
            <person name="Pearson M."/>
            <person name="Priest M."/>
            <person name="Roberts A."/>
            <person name="Saif S."/>
            <person name="Shea T."/>
            <person name="Shenoy N."/>
            <person name="Sisk P."/>
            <person name="Stolte C."/>
            <person name="Sykes S."/>
            <person name="White J."/>
            <person name="Yandava C."/>
            <person name="Wortman J."/>
            <person name="Nusbaum C."/>
            <person name="Birren B."/>
        </authorList>
    </citation>
    <scope>NUCLEOTIDE SEQUENCE [LARGE SCALE GENOMIC DNA]</scope>
    <source>
        <strain evidence="5 6">WAL-19142</strain>
    </source>
</reference>
<dbReference type="InterPro" id="IPR011256">
    <property type="entry name" value="Reg_factor_effector_dom_sf"/>
</dbReference>
<evidence type="ECO:0000256" key="1">
    <source>
        <dbReference type="ARBA" id="ARBA00023015"/>
    </source>
</evidence>
<dbReference type="SUPFAM" id="SSF55136">
    <property type="entry name" value="Probable bacterial effector-binding domain"/>
    <property type="match status" value="1"/>
</dbReference>
<feature type="domain" description="HTH araC/xylS-type" evidence="4">
    <location>
        <begin position="8"/>
        <end position="106"/>
    </location>
</feature>
<dbReference type="Pfam" id="PF12833">
    <property type="entry name" value="HTH_18"/>
    <property type="match status" value="1"/>
</dbReference>
<dbReference type="InterPro" id="IPR010499">
    <property type="entry name" value="AraC_E-bd"/>
</dbReference>
<dbReference type="PATRIC" id="fig|742734.4.peg.2259"/>
<dbReference type="InterPro" id="IPR018060">
    <property type="entry name" value="HTH_AraC"/>
</dbReference>
<dbReference type="PROSITE" id="PS00041">
    <property type="entry name" value="HTH_ARAC_FAMILY_1"/>
    <property type="match status" value="1"/>
</dbReference>
<dbReference type="GO" id="GO:0003700">
    <property type="term" value="F:DNA-binding transcription factor activity"/>
    <property type="evidence" value="ECO:0007669"/>
    <property type="project" value="InterPro"/>
</dbReference>
<dbReference type="Gene3D" id="3.20.80.10">
    <property type="entry name" value="Regulatory factor, effector binding domain"/>
    <property type="match status" value="1"/>
</dbReference>
<dbReference type="InterPro" id="IPR018062">
    <property type="entry name" value="HTH_AraC-typ_CS"/>
</dbReference>
<evidence type="ECO:0000256" key="3">
    <source>
        <dbReference type="ARBA" id="ARBA00023163"/>
    </source>
</evidence>
<dbReference type="GO" id="GO:0043565">
    <property type="term" value="F:sequence-specific DNA binding"/>
    <property type="evidence" value="ECO:0007669"/>
    <property type="project" value="InterPro"/>
</dbReference>
<organism evidence="5 6">
    <name type="scientific">[Clostridium] citroniae WAL-19142</name>
    <dbReference type="NCBI Taxonomy" id="742734"/>
    <lineage>
        <taxon>Bacteria</taxon>
        <taxon>Bacillati</taxon>
        <taxon>Bacillota</taxon>
        <taxon>Clostridia</taxon>
        <taxon>Lachnospirales</taxon>
        <taxon>Lachnospiraceae</taxon>
        <taxon>Enterocloster</taxon>
    </lineage>
</organism>
<keyword evidence="3" id="KW-0804">Transcription</keyword>
<keyword evidence="2" id="KW-0238">DNA-binding</keyword>
<dbReference type="SMART" id="SM00342">
    <property type="entry name" value="HTH_ARAC"/>
    <property type="match status" value="1"/>
</dbReference>
<evidence type="ECO:0000256" key="2">
    <source>
        <dbReference type="ARBA" id="ARBA00023125"/>
    </source>
</evidence>
<dbReference type="AlphaFoldDB" id="A0A0J9EW32"/>
<protein>
    <recommendedName>
        <fullName evidence="4">HTH araC/xylS-type domain-containing protein</fullName>
    </recommendedName>
</protein>
<evidence type="ECO:0000313" key="5">
    <source>
        <dbReference type="EMBL" id="KMW20090.1"/>
    </source>
</evidence>
<sequence>MNYEKALEQAILYIENHLGDPLTVEEVACHTGYSYYHLTRLFYALLGENVGGYIKKRRLSNAAGQLLYTDKRIIDIALDNGFESSEAFSRAFKSVYQASPVQYRKNRLDLFISAKPKVDQQLMTHLTKNLTVHPRIVQLPDIKAAGLRGQTSLSNNVLPDLWKQFTGMIPMIPHAVPDGRGFGICEACRDGNNLYTMNDDVLFSEVAALEVSSFEGLPRPFVPKILQGGRYAVFTHTGGLRNLNLSFQYIWGTWFLKAEQELDNREDFELYDERFLGSDHPESQIDLYIPIR</sequence>
<dbReference type="SUPFAM" id="SSF46689">
    <property type="entry name" value="Homeodomain-like"/>
    <property type="match status" value="2"/>
</dbReference>
<name>A0A0J9EW32_9FIRM</name>
<dbReference type="EMBL" id="ADLK01000019">
    <property type="protein sequence ID" value="KMW20090.1"/>
    <property type="molecule type" value="Genomic_DNA"/>
</dbReference>
<evidence type="ECO:0000259" key="4">
    <source>
        <dbReference type="PROSITE" id="PS01124"/>
    </source>
</evidence>
<dbReference type="SMART" id="SM00871">
    <property type="entry name" value="AraC_E_bind"/>
    <property type="match status" value="1"/>
</dbReference>